<feature type="region of interest" description="Disordered" evidence="12">
    <location>
        <begin position="214"/>
        <end position="266"/>
    </location>
</feature>
<dbReference type="GO" id="GO:0061710">
    <property type="term" value="F:L-threonylcarbamoyladenylate synthase"/>
    <property type="evidence" value="ECO:0007669"/>
    <property type="project" value="UniProtKB-EC"/>
</dbReference>
<comment type="similarity">
    <text evidence="2">Belongs to the SUA5 family.</text>
</comment>
<dbReference type="PANTHER" id="PTHR17490:SF16">
    <property type="entry name" value="THREONYLCARBAMOYL-AMP SYNTHASE"/>
    <property type="match status" value="1"/>
</dbReference>
<protein>
    <recommendedName>
        <fullName evidence="10">L-threonylcarbamoyladenylate synthase</fullName>
        <ecNumber evidence="3">2.7.7.87</ecNumber>
    </recommendedName>
    <alternativeName>
        <fullName evidence="10">L-threonylcarbamoyladenylate synthase</fullName>
    </alternativeName>
</protein>
<reference evidence="15" key="1">
    <citation type="journal article" date="2019" name="Int. J. Syst. Evol. Microbiol.">
        <title>The Global Catalogue of Microorganisms (GCM) 10K type strain sequencing project: providing services to taxonomists for standard genome sequencing and annotation.</title>
        <authorList>
            <consortium name="The Broad Institute Genomics Platform"/>
            <consortium name="The Broad Institute Genome Sequencing Center for Infectious Disease"/>
            <person name="Wu L."/>
            <person name="Ma J."/>
        </authorList>
    </citation>
    <scope>NUCLEOTIDE SEQUENCE [LARGE SCALE GENOMIC DNA]</scope>
    <source>
        <strain evidence="15">JCM 17130</strain>
    </source>
</reference>
<dbReference type="SUPFAM" id="SSF55821">
    <property type="entry name" value="YrdC/RibB"/>
    <property type="match status" value="1"/>
</dbReference>
<evidence type="ECO:0000313" key="14">
    <source>
        <dbReference type="EMBL" id="MFD1716822.1"/>
    </source>
</evidence>
<evidence type="ECO:0000256" key="3">
    <source>
        <dbReference type="ARBA" id="ARBA00012584"/>
    </source>
</evidence>
<evidence type="ECO:0000313" key="15">
    <source>
        <dbReference type="Proteomes" id="UP001597277"/>
    </source>
</evidence>
<comment type="subcellular location">
    <subcellularLocation>
        <location evidence="1">Cytoplasm</location>
    </subcellularLocation>
</comment>
<dbReference type="PROSITE" id="PS51163">
    <property type="entry name" value="YRDC"/>
    <property type="match status" value="1"/>
</dbReference>
<feature type="domain" description="YrdC-like" evidence="13">
    <location>
        <begin position="13"/>
        <end position="198"/>
    </location>
</feature>
<organism evidence="14 15">
    <name type="scientific">Georgenia deserti</name>
    <dbReference type="NCBI Taxonomy" id="2093781"/>
    <lineage>
        <taxon>Bacteria</taxon>
        <taxon>Bacillati</taxon>
        <taxon>Actinomycetota</taxon>
        <taxon>Actinomycetes</taxon>
        <taxon>Micrococcales</taxon>
        <taxon>Bogoriellaceae</taxon>
        <taxon>Georgenia</taxon>
    </lineage>
</organism>
<comment type="caution">
    <text evidence="14">The sequence shown here is derived from an EMBL/GenBank/DDBJ whole genome shotgun (WGS) entry which is preliminary data.</text>
</comment>
<evidence type="ECO:0000256" key="5">
    <source>
        <dbReference type="ARBA" id="ARBA00022679"/>
    </source>
</evidence>
<dbReference type="Gene3D" id="3.90.870.10">
    <property type="entry name" value="DHBP synthase"/>
    <property type="match status" value="1"/>
</dbReference>
<sequence length="266" mass="27420">MSVHDCEDPEQRRAGLDEAVEALGRGQLVVLPTDTVYGLGADAFDKKAVARLLRMKGRGRHMPPPVLVGSTSTLDALATEIPAVVRDLVEAFWPGPLTIVCLAQPSLSWDLGETDGTVALRMPDHEVALELLQRTGPLAVSSANLSKKPSATSAAEAAAYFGGSVPVYLDAGRSPGSVPSTIIDATAERLTVLRHGALSIERLAEVAPELAAGDPAVQQPSAEQSAAEGRAAGESASTDSAGQETAPAERDSGAPAAERESEPGSA</sequence>
<dbReference type="EMBL" id="JBHUEE010000001">
    <property type="protein sequence ID" value="MFD1716822.1"/>
    <property type="molecule type" value="Genomic_DNA"/>
</dbReference>
<dbReference type="InterPro" id="IPR010923">
    <property type="entry name" value="T(6)A37_SUA5"/>
</dbReference>
<name>A0ABW4L185_9MICO</name>
<evidence type="ECO:0000259" key="13">
    <source>
        <dbReference type="PROSITE" id="PS51163"/>
    </source>
</evidence>
<keyword evidence="15" id="KW-1185">Reference proteome</keyword>
<keyword evidence="8" id="KW-0547">Nucleotide-binding</keyword>
<evidence type="ECO:0000256" key="1">
    <source>
        <dbReference type="ARBA" id="ARBA00004496"/>
    </source>
</evidence>
<proteinExistence type="inferred from homology"/>
<keyword evidence="9" id="KW-0067">ATP-binding</keyword>
<keyword evidence="7 14" id="KW-0548">Nucleotidyltransferase</keyword>
<dbReference type="InterPro" id="IPR006070">
    <property type="entry name" value="Sua5-like_dom"/>
</dbReference>
<dbReference type="EC" id="2.7.7.87" evidence="3"/>
<accession>A0ABW4L185</accession>
<dbReference type="RefSeq" id="WP_388002244.1">
    <property type="nucleotide sequence ID" value="NZ_JBHUEE010000001.1"/>
</dbReference>
<evidence type="ECO:0000256" key="4">
    <source>
        <dbReference type="ARBA" id="ARBA00022490"/>
    </source>
</evidence>
<keyword evidence="6" id="KW-0819">tRNA processing</keyword>
<feature type="compositionally biased region" description="Basic and acidic residues" evidence="12">
    <location>
        <begin position="247"/>
        <end position="266"/>
    </location>
</feature>
<dbReference type="Pfam" id="PF01300">
    <property type="entry name" value="Sua5_yciO_yrdC"/>
    <property type="match status" value="1"/>
</dbReference>
<evidence type="ECO:0000256" key="6">
    <source>
        <dbReference type="ARBA" id="ARBA00022694"/>
    </source>
</evidence>
<gene>
    <name evidence="14" type="ORF">ACFSE6_03175</name>
</gene>
<keyword evidence="4" id="KW-0963">Cytoplasm</keyword>
<evidence type="ECO:0000256" key="7">
    <source>
        <dbReference type="ARBA" id="ARBA00022695"/>
    </source>
</evidence>
<dbReference type="NCBIfam" id="TIGR00057">
    <property type="entry name" value="L-threonylcarbamoyladenylate synthase"/>
    <property type="match status" value="1"/>
</dbReference>
<dbReference type="Proteomes" id="UP001597277">
    <property type="component" value="Unassembled WGS sequence"/>
</dbReference>
<feature type="compositionally biased region" description="Low complexity" evidence="12">
    <location>
        <begin position="221"/>
        <end position="237"/>
    </location>
</feature>
<dbReference type="InterPro" id="IPR050156">
    <property type="entry name" value="TC-AMP_synthase_SUA5"/>
</dbReference>
<dbReference type="PANTHER" id="PTHR17490">
    <property type="entry name" value="SUA5"/>
    <property type="match status" value="1"/>
</dbReference>
<comment type="catalytic activity">
    <reaction evidence="11">
        <text>L-threonine + hydrogencarbonate + ATP = L-threonylcarbamoyladenylate + diphosphate + H2O</text>
        <dbReference type="Rhea" id="RHEA:36407"/>
        <dbReference type="ChEBI" id="CHEBI:15377"/>
        <dbReference type="ChEBI" id="CHEBI:17544"/>
        <dbReference type="ChEBI" id="CHEBI:30616"/>
        <dbReference type="ChEBI" id="CHEBI:33019"/>
        <dbReference type="ChEBI" id="CHEBI:57926"/>
        <dbReference type="ChEBI" id="CHEBI:73682"/>
        <dbReference type="EC" id="2.7.7.87"/>
    </reaction>
</comment>
<evidence type="ECO:0000256" key="12">
    <source>
        <dbReference type="SAM" id="MobiDB-lite"/>
    </source>
</evidence>
<evidence type="ECO:0000256" key="2">
    <source>
        <dbReference type="ARBA" id="ARBA00007663"/>
    </source>
</evidence>
<dbReference type="InterPro" id="IPR017945">
    <property type="entry name" value="DHBP_synth_RibB-like_a/b_dom"/>
</dbReference>
<keyword evidence="5 14" id="KW-0808">Transferase</keyword>
<evidence type="ECO:0000256" key="10">
    <source>
        <dbReference type="ARBA" id="ARBA00029774"/>
    </source>
</evidence>
<evidence type="ECO:0000256" key="8">
    <source>
        <dbReference type="ARBA" id="ARBA00022741"/>
    </source>
</evidence>
<evidence type="ECO:0000256" key="9">
    <source>
        <dbReference type="ARBA" id="ARBA00022840"/>
    </source>
</evidence>
<dbReference type="PIRSF" id="PIRSF004930">
    <property type="entry name" value="Tln_factor_SUA5"/>
    <property type="match status" value="1"/>
</dbReference>
<evidence type="ECO:0000256" key="11">
    <source>
        <dbReference type="ARBA" id="ARBA00048366"/>
    </source>
</evidence>